<gene>
    <name evidence="4" type="ORF">BCR38DRAFT_490131</name>
</gene>
<dbReference type="OrthoDB" id="5358398at2759"/>
<feature type="compositionally biased region" description="Polar residues" evidence="1">
    <location>
        <begin position="88"/>
        <end position="99"/>
    </location>
</feature>
<dbReference type="AlphaFoldDB" id="A0A1Y2DD07"/>
<name>A0A1Y2DD07_9PEZI</name>
<evidence type="ECO:0000256" key="1">
    <source>
        <dbReference type="SAM" id="MobiDB-lite"/>
    </source>
</evidence>
<sequence length="251" mass="27112">MASLIQDKTRLTWAAITLGGIPILSYAITSYRAWLRLGPGGLPYNVFGFFINSALHLIARSDIRAPAPYNPDDLAPLYGPGGTSYFENGTLPSARSGSRPNVPGAVAPQRQMTEQATQETHQQMKDFLVALVKENADFLQLKPSGLENASQQAAFLADGFAIPGHMKGTRGEFLHPHEEGSSHVVLGLSDSARLIELGWAERHKLSGVIIPWGYVLVYAPRNAEELGVWKSIVIASAKFVAAGGPKVRVPQ</sequence>
<comment type="caution">
    <text evidence="4">The sequence shown here is derived from an EMBL/GenBank/DDBJ whole genome shotgun (WGS) entry which is preliminary data.</text>
</comment>
<keyword evidence="5" id="KW-1185">Reference proteome</keyword>
<feature type="domain" description="Luciferase" evidence="3">
    <location>
        <begin position="170"/>
        <end position="236"/>
    </location>
</feature>
<accession>A0A1Y2DD07</accession>
<evidence type="ECO:0000256" key="2">
    <source>
        <dbReference type="SAM" id="Phobius"/>
    </source>
</evidence>
<feature type="transmembrane region" description="Helical" evidence="2">
    <location>
        <begin position="12"/>
        <end position="29"/>
    </location>
</feature>
<proteinExistence type="predicted"/>
<feature type="compositionally biased region" description="Polar residues" evidence="1">
    <location>
        <begin position="110"/>
        <end position="119"/>
    </location>
</feature>
<dbReference type="PANTHER" id="PTHR38695:SF1">
    <property type="entry name" value="AMINO ACID PERMEASE_ SLC12A DOMAIN-CONTAINING PROTEIN"/>
    <property type="match status" value="1"/>
</dbReference>
<protein>
    <submittedName>
        <fullName evidence="4">Phospholipase/carboxylesterase</fullName>
    </submittedName>
</protein>
<dbReference type="STRING" id="1141098.A0A1Y2DD07"/>
<dbReference type="InterPro" id="IPR040841">
    <property type="entry name" value="Luciferase_dom"/>
</dbReference>
<dbReference type="InterPro" id="IPR048273">
    <property type="entry name" value="Luciferase"/>
</dbReference>
<dbReference type="RefSeq" id="XP_040710500.1">
    <property type="nucleotide sequence ID" value="XM_040864482.1"/>
</dbReference>
<keyword evidence="2" id="KW-1133">Transmembrane helix</keyword>
<dbReference type="GeneID" id="63780694"/>
<keyword evidence="2" id="KW-0812">Transmembrane</keyword>
<reference evidence="4 5" key="1">
    <citation type="submission" date="2016-07" db="EMBL/GenBank/DDBJ databases">
        <title>Pervasive Adenine N6-methylation of Active Genes in Fungi.</title>
        <authorList>
            <consortium name="DOE Joint Genome Institute"/>
            <person name="Mondo S.J."/>
            <person name="Dannebaum R.O."/>
            <person name="Kuo R.C."/>
            <person name="Labutti K."/>
            <person name="Haridas S."/>
            <person name="Kuo A."/>
            <person name="Salamov A."/>
            <person name="Ahrendt S.R."/>
            <person name="Lipzen A."/>
            <person name="Sullivan W."/>
            <person name="Andreopoulos W.B."/>
            <person name="Clum A."/>
            <person name="Lindquist E."/>
            <person name="Daum C."/>
            <person name="Ramamoorthy G.K."/>
            <person name="Gryganskyi A."/>
            <person name="Culley D."/>
            <person name="Magnuson J.K."/>
            <person name="James T.Y."/>
            <person name="O'Malley M.A."/>
            <person name="Stajich J.E."/>
            <person name="Spatafora J.W."/>
            <person name="Visel A."/>
            <person name="Grigoriev I.V."/>
        </authorList>
    </citation>
    <scope>NUCLEOTIDE SEQUENCE [LARGE SCALE GENOMIC DNA]</scope>
    <source>
        <strain evidence="4 5">CBS 129021</strain>
    </source>
</reference>
<feature type="region of interest" description="Disordered" evidence="1">
    <location>
        <begin position="88"/>
        <end position="119"/>
    </location>
</feature>
<evidence type="ECO:0000259" key="3">
    <source>
        <dbReference type="Pfam" id="PF17648"/>
    </source>
</evidence>
<evidence type="ECO:0000313" key="4">
    <source>
        <dbReference type="EMBL" id="ORY57148.1"/>
    </source>
</evidence>
<keyword evidence="2" id="KW-0472">Membrane</keyword>
<dbReference type="InParanoid" id="A0A1Y2DD07"/>
<dbReference type="EMBL" id="MCFJ01000020">
    <property type="protein sequence ID" value="ORY57148.1"/>
    <property type="molecule type" value="Genomic_DNA"/>
</dbReference>
<evidence type="ECO:0000313" key="5">
    <source>
        <dbReference type="Proteomes" id="UP000193689"/>
    </source>
</evidence>
<dbReference type="Pfam" id="PF17648">
    <property type="entry name" value="Luciferase"/>
    <property type="match status" value="1"/>
</dbReference>
<dbReference type="Proteomes" id="UP000193689">
    <property type="component" value="Unassembled WGS sequence"/>
</dbReference>
<dbReference type="PANTHER" id="PTHR38695">
    <property type="entry name" value="AMINO ACID PERMEASE_ SLC12A DOMAIN-CONTAINING PROTEIN"/>
    <property type="match status" value="1"/>
</dbReference>
<organism evidence="4 5">
    <name type="scientific">Pseudomassariella vexata</name>
    <dbReference type="NCBI Taxonomy" id="1141098"/>
    <lineage>
        <taxon>Eukaryota</taxon>
        <taxon>Fungi</taxon>
        <taxon>Dikarya</taxon>
        <taxon>Ascomycota</taxon>
        <taxon>Pezizomycotina</taxon>
        <taxon>Sordariomycetes</taxon>
        <taxon>Xylariomycetidae</taxon>
        <taxon>Amphisphaeriales</taxon>
        <taxon>Pseudomassariaceae</taxon>
        <taxon>Pseudomassariella</taxon>
    </lineage>
</organism>